<keyword evidence="3" id="KW-0808">Transferase</keyword>
<evidence type="ECO:0008006" key="11">
    <source>
        <dbReference type="Google" id="ProtNLM"/>
    </source>
</evidence>
<accession>A0A4Q2ED67</accession>
<organism evidence="9 10">
    <name type="scientific">Propioniciclava flava</name>
    <dbReference type="NCBI Taxonomy" id="2072026"/>
    <lineage>
        <taxon>Bacteria</taxon>
        <taxon>Bacillati</taxon>
        <taxon>Actinomycetota</taxon>
        <taxon>Actinomycetes</taxon>
        <taxon>Propionibacteriales</taxon>
        <taxon>Propionibacteriaceae</taxon>
        <taxon>Propioniciclava</taxon>
    </lineage>
</organism>
<keyword evidence="6 8" id="KW-0472">Membrane</keyword>
<dbReference type="Pfam" id="PF09594">
    <property type="entry name" value="GT87"/>
    <property type="match status" value="1"/>
</dbReference>
<evidence type="ECO:0000313" key="9">
    <source>
        <dbReference type="EMBL" id="RXW31377.1"/>
    </source>
</evidence>
<name>A0A4Q2ED67_9ACTN</name>
<feature type="transmembrane region" description="Helical" evidence="8">
    <location>
        <begin position="168"/>
        <end position="189"/>
    </location>
</feature>
<feature type="transmembrane region" description="Helical" evidence="8">
    <location>
        <begin position="245"/>
        <end position="264"/>
    </location>
</feature>
<keyword evidence="10" id="KW-1185">Reference proteome</keyword>
<proteinExistence type="inferred from homology"/>
<comment type="subcellular location">
    <subcellularLocation>
        <location evidence="1">Cell membrane</location>
        <topology evidence="1">Multi-pass membrane protein</topology>
    </subcellularLocation>
</comment>
<evidence type="ECO:0000256" key="4">
    <source>
        <dbReference type="ARBA" id="ARBA00022692"/>
    </source>
</evidence>
<sequence>MTASPVSSVLGAWRGRRAVPSAAPRLPPAVVALGLATVTWSILMARQAPCLANPGLQYSAGCYSDITALWGWRGIEQAQIPYLQADLEYPVLTGLFIYVTRIISGVFPGDRMLAFFGVSAVALFLCFLGLVIVHVGMPRSEIGPVRDRGWVGWASLDRAAPESRDLRWAALFLAASPLVALAGLINWDLLPMVLTSAAIWAWGRRRPGWAGVFLGLGTAAKLYPALLLAPLAFLCLRERRWRDGALAAAGAAGSWLLVNLPIMVATPQGWAHFWTFNADRGADLGSIWLVLDGLGWTVPHLSLVMASLLVLATVALAIAYLRAPVTPTLAQGAFLIVVAFCLVNKVYSPQYMLWLLPLAVLARPKVVDWVVFSAGELIYWGAVWSYLAGNLYAGDGEPRGYWVAIIVRMGTQIWFVTRVVRDIVTAKAVEGRRWLA</sequence>
<dbReference type="InterPro" id="IPR018584">
    <property type="entry name" value="GT87"/>
</dbReference>
<keyword evidence="5 8" id="KW-1133">Transmembrane helix</keyword>
<dbReference type="OrthoDB" id="3348156at2"/>
<dbReference type="PIRSF" id="PIRSF010361">
    <property type="entry name" value="UCP010361"/>
    <property type="match status" value="1"/>
</dbReference>
<evidence type="ECO:0000256" key="7">
    <source>
        <dbReference type="ARBA" id="ARBA00024033"/>
    </source>
</evidence>
<feature type="transmembrane region" description="Helical" evidence="8">
    <location>
        <begin position="328"/>
        <end position="347"/>
    </location>
</feature>
<evidence type="ECO:0000256" key="2">
    <source>
        <dbReference type="ARBA" id="ARBA00022475"/>
    </source>
</evidence>
<keyword evidence="4 8" id="KW-0812">Transmembrane</keyword>
<feature type="transmembrane region" description="Helical" evidence="8">
    <location>
        <begin position="26"/>
        <end position="45"/>
    </location>
</feature>
<evidence type="ECO:0000256" key="1">
    <source>
        <dbReference type="ARBA" id="ARBA00004651"/>
    </source>
</evidence>
<dbReference type="EMBL" id="PPCV01000009">
    <property type="protein sequence ID" value="RXW31377.1"/>
    <property type="molecule type" value="Genomic_DNA"/>
</dbReference>
<dbReference type="GO" id="GO:0016758">
    <property type="term" value="F:hexosyltransferase activity"/>
    <property type="evidence" value="ECO:0007669"/>
    <property type="project" value="InterPro"/>
</dbReference>
<dbReference type="RefSeq" id="WP_129459469.1">
    <property type="nucleotide sequence ID" value="NZ_PPCV01000009.1"/>
</dbReference>
<dbReference type="GO" id="GO:0005886">
    <property type="term" value="C:plasma membrane"/>
    <property type="evidence" value="ECO:0007669"/>
    <property type="project" value="UniProtKB-SubCell"/>
</dbReference>
<feature type="transmembrane region" description="Helical" evidence="8">
    <location>
        <begin position="367"/>
        <end position="388"/>
    </location>
</feature>
<evidence type="ECO:0000313" key="10">
    <source>
        <dbReference type="Proteomes" id="UP000290624"/>
    </source>
</evidence>
<reference evidence="9 10" key="1">
    <citation type="submission" date="2018-01" db="EMBL/GenBank/DDBJ databases">
        <title>Lactibacter flavus gen. nov., sp. nov., a novel bacterium of the family Propionibacteriaceae isolated from raw milk and dairy products.</title>
        <authorList>
            <person name="Wenning M."/>
            <person name="Breitenwieser F."/>
            <person name="Huptas C."/>
            <person name="von Neubeck M."/>
            <person name="Busse H.-J."/>
            <person name="Scherer S."/>
        </authorList>
    </citation>
    <scope>NUCLEOTIDE SEQUENCE [LARGE SCALE GENOMIC DNA]</scope>
    <source>
        <strain evidence="9 10">VG341</strain>
    </source>
</reference>
<dbReference type="Proteomes" id="UP000290624">
    <property type="component" value="Unassembled WGS sequence"/>
</dbReference>
<dbReference type="AlphaFoldDB" id="A0A4Q2ED67"/>
<comment type="similarity">
    <text evidence="7">Belongs to the glycosyltransferase 87 family.</text>
</comment>
<dbReference type="InterPro" id="IPR016570">
    <property type="entry name" value="UCP010361"/>
</dbReference>
<evidence type="ECO:0000256" key="5">
    <source>
        <dbReference type="ARBA" id="ARBA00022989"/>
    </source>
</evidence>
<feature type="transmembrane region" description="Helical" evidence="8">
    <location>
        <begin position="113"/>
        <end position="136"/>
    </location>
</feature>
<evidence type="ECO:0000256" key="8">
    <source>
        <dbReference type="SAM" id="Phobius"/>
    </source>
</evidence>
<gene>
    <name evidence="9" type="ORF">C1706_11965</name>
</gene>
<evidence type="ECO:0000256" key="3">
    <source>
        <dbReference type="ARBA" id="ARBA00022679"/>
    </source>
</evidence>
<keyword evidence="2" id="KW-1003">Cell membrane</keyword>
<protein>
    <recommendedName>
        <fullName evidence="11">DUF2029 domain-containing protein</fullName>
    </recommendedName>
</protein>
<comment type="caution">
    <text evidence="9">The sequence shown here is derived from an EMBL/GenBank/DDBJ whole genome shotgun (WGS) entry which is preliminary data.</text>
</comment>
<feature type="transmembrane region" description="Helical" evidence="8">
    <location>
        <begin position="209"/>
        <end position="233"/>
    </location>
</feature>
<feature type="transmembrane region" description="Helical" evidence="8">
    <location>
        <begin position="301"/>
        <end position="321"/>
    </location>
</feature>
<evidence type="ECO:0000256" key="6">
    <source>
        <dbReference type="ARBA" id="ARBA00023136"/>
    </source>
</evidence>